<dbReference type="NCBIfam" id="NF033550">
    <property type="entry name" value="transpos_ISL3"/>
    <property type="match status" value="1"/>
</dbReference>
<dbReference type="PANTHER" id="PTHR33498">
    <property type="entry name" value="TRANSPOSASE FOR INSERTION SEQUENCE ELEMENT IS1557"/>
    <property type="match status" value="1"/>
</dbReference>
<dbReference type="Pfam" id="PF14690">
    <property type="entry name" value="Zn_ribbon_ISL3"/>
    <property type="match status" value="1"/>
</dbReference>
<dbReference type="Proteomes" id="UP000317429">
    <property type="component" value="Chromosome"/>
</dbReference>
<proteinExistence type="predicted"/>
<dbReference type="InterPro" id="IPR029261">
    <property type="entry name" value="Transposase_Znf"/>
</dbReference>
<feature type="domain" description="Transposase IS204/IS1001/IS1096/IS1165 zinc-finger" evidence="2">
    <location>
        <begin position="35"/>
        <end position="79"/>
    </location>
</feature>
<protein>
    <submittedName>
        <fullName evidence="3">Transposase</fullName>
    </submittedName>
</protein>
<dbReference type="PANTHER" id="PTHR33498:SF1">
    <property type="entry name" value="TRANSPOSASE FOR INSERTION SEQUENCE ELEMENT IS1557"/>
    <property type="match status" value="1"/>
</dbReference>
<dbReference type="InterPro" id="IPR002560">
    <property type="entry name" value="Transposase_DDE"/>
</dbReference>
<reference evidence="3 4" key="1">
    <citation type="submission" date="2019-02" db="EMBL/GenBank/DDBJ databases">
        <title>Deep-cultivation of Planctomycetes and their phenomic and genomic characterization uncovers novel biology.</title>
        <authorList>
            <person name="Wiegand S."/>
            <person name="Jogler M."/>
            <person name="Boedeker C."/>
            <person name="Pinto D."/>
            <person name="Vollmers J."/>
            <person name="Rivas-Marin E."/>
            <person name="Kohn T."/>
            <person name="Peeters S.H."/>
            <person name="Heuer A."/>
            <person name="Rast P."/>
            <person name="Oberbeckmann S."/>
            <person name="Bunk B."/>
            <person name="Jeske O."/>
            <person name="Meyerdierks A."/>
            <person name="Storesund J.E."/>
            <person name="Kallscheuer N."/>
            <person name="Luecker S."/>
            <person name="Lage O.M."/>
            <person name="Pohl T."/>
            <person name="Merkel B.J."/>
            <person name="Hornburger P."/>
            <person name="Mueller R.-W."/>
            <person name="Bruemmer F."/>
            <person name="Labrenz M."/>
            <person name="Spormann A.M."/>
            <person name="Op den Camp H."/>
            <person name="Overmann J."/>
            <person name="Amann R."/>
            <person name="Jetten M.S.M."/>
            <person name="Mascher T."/>
            <person name="Medema M.H."/>
            <person name="Devos D.P."/>
            <person name="Kaster A.-K."/>
            <person name="Ovreas L."/>
            <person name="Rohde M."/>
            <person name="Galperin M.Y."/>
            <person name="Jogler C."/>
        </authorList>
    </citation>
    <scope>NUCLEOTIDE SEQUENCE [LARGE SCALE GENOMIC DNA]</scope>
    <source>
        <strain evidence="3 4">Pla175</strain>
    </source>
</reference>
<dbReference type="RefSeq" id="WP_391527860.1">
    <property type="nucleotide sequence ID" value="NZ_CP036291.1"/>
</dbReference>
<evidence type="ECO:0000259" key="1">
    <source>
        <dbReference type="Pfam" id="PF01610"/>
    </source>
</evidence>
<dbReference type="AlphaFoldDB" id="A0A518DC72"/>
<dbReference type="Pfam" id="PF01610">
    <property type="entry name" value="DDE_Tnp_ISL3"/>
    <property type="match status" value="1"/>
</dbReference>
<evidence type="ECO:0000313" key="3">
    <source>
        <dbReference type="EMBL" id="QDU89069.1"/>
    </source>
</evidence>
<gene>
    <name evidence="3" type="ORF">Pla175_24550</name>
</gene>
<evidence type="ECO:0000313" key="4">
    <source>
        <dbReference type="Proteomes" id="UP000317429"/>
    </source>
</evidence>
<accession>A0A518DC72</accession>
<sequence>MRFAAASPEPESLICRSVQVEDGVATLLVESGRQTAHCPSCGEPSRRVHSRYVRNLKDLSWHGLQVRLVWRSRKLFCRNAGCQQRVFTERLPKVAQPHARQTTRSEEALRAIAMACGGLPGARPANRLGMATSGDSLLRLLRRAGHKKPACPQVLGVDDIAFRKRATYGTILCDLVRRRPIHLLPERSKESLSAWLSKHSGVKIISRDRGEYYRQGASEGAPHALQVADRWHLLCNLREALVRWLGRCSREWPMD</sequence>
<dbReference type="KEGG" id="pnd:Pla175_24550"/>
<keyword evidence="4" id="KW-1185">Reference proteome</keyword>
<organism evidence="3 4">
    <name type="scientific">Pirellulimonas nuda</name>
    <dbReference type="NCBI Taxonomy" id="2528009"/>
    <lineage>
        <taxon>Bacteria</taxon>
        <taxon>Pseudomonadati</taxon>
        <taxon>Planctomycetota</taxon>
        <taxon>Planctomycetia</taxon>
        <taxon>Pirellulales</taxon>
        <taxon>Lacipirellulaceae</taxon>
        <taxon>Pirellulimonas</taxon>
    </lineage>
</organism>
<dbReference type="EMBL" id="CP036291">
    <property type="protein sequence ID" value="QDU89069.1"/>
    <property type="molecule type" value="Genomic_DNA"/>
</dbReference>
<feature type="domain" description="Transposase IS204/IS1001/IS1096/IS1165 DDE" evidence="1">
    <location>
        <begin position="155"/>
        <end position="242"/>
    </location>
</feature>
<dbReference type="InterPro" id="IPR047951">
    <property type="entry name" value="Transpos_ISL3"/>
</dbReference>
<evidence type="ECO:0000259" key="2">
    <source>
        <dbReference type="Pfam" id="PF14690"/>
    </source>
</evidence>
<name>A0A518DC72_9BACT</name>